<evidence type="ECO:0000259" key="8">
    <source>
        <dbReference type="PROSITE" id="PS50943"/>
    </source>
</evidence>
<dbReference type="Pfam" id="PF03704">
    <property type="entry name" value="BTAD"/>
    <property type="match status" value="1"/>
</dbReference>
<name>A0ABV9E9Y8_9ACTN</name>
<feature type="DNA-binding region" description="OmpR/PhoB-type" evidence="6">
    <location>
        <begin position="72"/>
        <end position="174"/>
    </location>
</feature>
<dbReference type="SUPFAM" id="SSF47413">
    <property type="entry name" value="lambda repressor-like DNA-binding domains"/>
    <property type="match status" value="1"/>
</dbReference>
<dbReference type="Gene3D" id="1.10.260.40">
    <property type="entry name" value="lambda repressor-like DNA-binding domains"/>
    <property type="match status" value="1"/>
</dbReference>
<dbReference type="PANTHER" id="PTHR35807:SF1">
    <property type="entry name" value="TRANSCRIPTIONAL REGULATOR REDD"/>
    <property type="match status" value="1"/>
</dbReference>
<evidence type="ECO:0000256" key="2">
    <source>
        <dbReference type="ARBA" id="ARBA00023015"/>
    </source>
</evidence>
<dbReference type="PRINTS" id="PR00364">
    <property type="entry name" value="DISEASERSIST"/>
</dbReference>
<keyword evidence="3 6" id="KW-0238">DNA-binding</keyword>
<protein>
    <submittedName>
        <fullName evidence="10">BTAD domain-containing putative transcriptional regulator</fullName>
    </submittedName>
</protein>
<feature type="domain" description="OmpR/PhoB-type" evidence="9">
    <location>
        <begin position="72"/>
        <end position="174"/>
    </location>
</feature>
<dbReference type="InterPro" id="IPR027417">
    <property type="entry name" value="P-loop_NTPase"/>
</dbReference>
<dbReference type="InterPro" id="IPR011990">
    <property type="entry name" value="TPR-like_helical_dom_sf"/>
</dbReference>
<dbReference type="Pfam" id="PF00486">
    <property type="entry name" value="Trans_reg_C"/>
    <property type="match status" value="1"/>
</dbReference>
<dbReference type="Gene3D" id="3.40.50.300">
    <property type="entry name" value="P-loop containing nucleotide triphosphate hydrolases"/>
    <property type="match status" value="1"/>
</dbReference>
<dbReference type="SMART" id="SM00530">
    <property type="entry name" value="HTH_XRE"/>
    <property type="match status" value="1"/>
</dbReference>
<dbReference type="InterPro" id="IPR051677">
    <property type="entry name" value="AfsR-DnrI-RedD_regulator"/>
</dbReference>
<reference evidence="11" key="1">
    <citation type="journal article" date="2019" name="Int. J. Syst. Evol. Microbiol.">
        <title>The Global Catalogue of Microorganisms (GCM) 10K type strain sequencing project: providing services to taxonomists for standard genome sequencing and annotation.</title>
        <authorList>
            <consortium name="The Broad Institute Genomics Platform"/>
            <consortium name="The Broad Institute Genome Sequencing Center for Infectious Disease"/>
            <person name="Wu L."/>
            <person name="Ma J."/>
        </authorList>
    </citation>
    <scope>NUCLEOTIDE SEQUENCE [LARGE SCALE GENOMIC DNA]</scope>
    <source>
        <strain evidence="11">CCUG 49560</strain>
    </source>
</reference>
<dbReference type="InterPro" id="IPR002182">
    <property type="entry name" value="NB-ARC"/>
</dbReference>
<dbReference type="InterPro" id="IPR036388">
    <property type="entry name" value="WH-like_DNA-bd_sf"/>
</dbReference>
<dbReference type="InterPro" id="IPR016032">
    <property type="entry name" value="Sig_transdc_resp-reg_C-effctor"/>
</dbReference>
<dbReference type="SUPFAM" id="SSF48452">
    <property type="entry name" value="TPR-like"/>
    <property type="match status" value="3"/>
</dbReference>
<dbReference type="EMBL" id="JBHSFN010000004">
    <property type="protein sequence ID" value="MFC4586356.1"/>
    <property type="molecule type" value="Genomic_DNA"/>
</dbReference>
<comment type="caution">
    <text evidence="10">The sequence shown here is derived from an EMBL/GenBank/DDBJ whole genome shotgun (WGS) entry which is preliminary data.</text>
</comment>
<organism evidence="10 11">
    <name type="scientific">Sphaerisporangium corydalis</name>
    <dbReference type="NCBI Taxonomy" id="1441875"/>
    <lineage>
        <taxon>Bacteria</taxon>
        <taxon>Bacillati</taxon>
        <taxon>Actinomycetota</taxon>
        <taxon>Actinomycetes</taxon>
        <taxon>Streptosporangiales</taxon>
        <taxon>Streptosporangiaceae</taxon>
        <taxon>Sphaerisporangium</taxon>
    </lineage>
</organism>
<sequence length="1174" mass="126017">MTLGEFLLAHRERAGITQRELADQAGISVRTLRDIEQGVARRLHTRSGRKLAEAVGLSAAELDMLQAAGPPPTRPTREAVLRVDLLGPLTIRAHGRDVDLKPSMQRRLLGLLALQANRVVTHAEIVDFLWAEEIPGTYLNLVHTYVSRLRRFFDGIGAGEELISRTGAGYRLTLATGQSDALTFADLVDRASAHRVAGEPEQAEDAYGTALSLWRGQALADLAPLAPHHPDVVALSQRRLTAVLEYAGLALDLGHHQAALTRLREIVHAEPLHEGLNALIVLALAGSGQRAAALRLFQDLRRRLRDDLGIEPGPELRDAYLRTLHNGAGPAAPTPAPPTHTPATPASPASGREADHVPAGLPPDIATFTGRERQIGELDAYLAAVDGHPAAAKVSVISGMAGVGKTALAVHWSHHVRHRFTDGQLFYNLHGYSDNAAKTAADALTGFLLALGVAPAAVPFDVDARVSLFRSMTANRRMLLVLDNATSPEQVRPLIPASPHSAVVVTSRNDLSGLTVYDDALIVHPDVLTDEEAVALLTKVVGARAGGTSPEMIRDLARLCAHLPLALRIAAANISRGAYGTVEDYVTALREGDRLAELAIGDTRNTAVETAFALSYAALPPRAARLFRLLGLVPGTDFTLGAAAALSGLTATQARQEVGRLAAAHLLDRYAPGRYRFHDLLRLYAAERARDEETPEDLAAAGRRLYDWYLLNVRAAVERSHPHWARLPLATTPEGVVARSEGVTAGDVPSEAVTAVAFADLASAAAWLAAEHHNLVAAVHQAARTGPRRSAWLLVDAMRSHFWASGNTSDWLSCAQTAATAAREEGDVPGMASATLALANAHVFLERDDALPLYTQALALADQGEWKEGMSSIRNNLAGHYLRAGQLDDAARSLREGIKLDEEDGRSAWLGVKHVNLAAVYAPLGLLDAAYRHLTQALELHSDPDGMIALNLGEVCHLQGRLDEALEHLTRAHARCVEAGSQAVELPCLVVLAEVHCDLGRYDAATALARQALDRGRDSDDRLAEAMAHNALGRLHERTGRHAQAVDHHRRATELAGEVHWLVRTAGLIGLANAARGLGRADAASHAEQAFRIARERSFRIMEGLARTALADIALTGGDPVEAVRQARLALDVHRRTGHRLGEARTLATLANAAPDALGYREQSARLFHEIIPG</sequence>
<dbReference type="CDD" id="cd00093">
    <property type="entry name" value="HTH_XRE"/>
    <property type="match status" value="1"/>
</dbReference>
<dbReference type="InterPro" id="IPR001867">
    <property type="entry name" value="OmpR/PhoB-type_DNA-bd"/>
</dbReference>
<accession>A0ABV9E9Y8</accession>
<evidence type="ECO:0000256" key="3">
    <source>
        <dbReference type="ARBA" id="ARBA00023125"/>
    </source>
</evidence>
<dbReference type="Proteomes" id="UP001595891">
    <property type="component" value="Unassembled WGS sequence"/>
</dbReference>
<feature type="repeat" description="TPR" evidence="5">
    <location>
        <begin position="871"/>
        <end position="904"/>
    </location>
</feature>
<feature type="region of interest" description="Disordered" evidence="7">
    <location>
        <begin position="325"/>
        <end position="354"/>
    </location>
</feature>
<dbReference type="RefSeq" id="WP_262843693.1">
    <property type="nucleotide sequence ID" value="NZ_JANZYP010000020.1"/>
</dbReference>
<dbReference type="InterPro" id="IPR005158">
    <property type="entry name" value="BTAD"/>
</dbReference>
<proteinExistence type="inferred from homology"/>
<evidence type="ECO:0000313" key="11">
    <source>
        <dbReference type="Proteomes" id="UP001595891"/>
    </source>
</evidence>
<evidence type="ECO:0000313" key="10">
    <source>
        <dbReference type="EMBL" id="MFC4586356.1"/>
    </source>
</evidence>
<dbReference type="CDD" id="cd15831">
    <property type="entry name" value="BTAD"/>
    <property type="match status" value="1"/>
</dbReference>
<feature type="compositionally biased region" description="Low complexity" evidence="7">
    <location>
        <begin position="341"/>
        <end position="351"/>
    </location>
</feature>
<dbReference type="InterPro" id="IPR019734">
    <property type="entry name" value="TPR_rpt"/>
</dbReference>
<dbReference type="PROSITE" id="PS51755">
    <property type="entry name" value="OMPR_PHOB"/>
    <property type="match status" value="1"/>
</dbReference>
<dbReference type="SUPFAM" id="SSF52540">
    <property type="entry name" value="P-loop containing nucleoside triphosphate hydrolases"/>
    <property type="match status" value="1"/>
</dbReference>
<keyword evidence="4" id="KW-0804">Transcription</keyword>
<dbReference type="SUPFAM" id="SSF46894">
    <property type="entry name" value="C-terminal effector domain of the bipartite response regulators"/>
    <property type="match status" value="1"/>
</dbReference>
<evidence type="ECO:0000259" key="9">
    <source>
        <dbReference type="PROSITE" id="PS51755"/>
    </source>
</evidence>
<keyword evidence="11" id="KW-1185">Reference proteome</keyword>
<evidence type="ECO:0000256" key="6">
    <source>
        <dbReference type="PROSITE-ProRule" id="PRU01091"/>
    </source>
</evidence>
<gene>
    <name evidence="10" type="ORF">ACFO8L_09745</name>
</gene>
<keyword evidence="5" id="KW-0802">TPR repeat</keyword>
<dbReference type="InterPro" id="IPR010982">
    <property type="entry name" value="Lambda_DNA-bd_dom_sf"/>
</dbReference>
<evidence type="ECO:0000256" key="4">
    <source>
        <dbReference type="ARBA" id="ARBA00023163"/>
    </source>
</evidence>
<evidence type="ECO:0000256" key="5">
    <source>
        <dbReference type="PROSITE-ProRule" id="PRU00339"/>
    </source>
</evidence>
<dbReference type="Pfam" id="PF13424">
    <property type="entry name" value="TPR_12"/>
    <property type="match status" value="2"/>
</dbReference>
<dbReference type="Pfam" id="PF13560">
    <property type="entry name" value="HTH_31"/>
    <property type="match status" value="1"/>
</dbReference>
<dbReference type="PROSITE" id="PS50943">
    <property type="entry name" value="HTH_CROC1"/>
    <property type="match status" value="1"/>
</dbReference>
<dbReference type="Pfam" id="PF00931">
    <property type="entry name" value="NB-ARC"/>
    <property type="match status" value="1"/>
</dbReference>
<keyword evidence="2" id="KW-0805">Transcription regulation</keyword>
<feature type="domain" description="HTH cro/C1-type" evidence="8">
    <location>
        <begin position="7"/>
        <end position="62"/>
    </location>
</feature>
<comment type="similarity">
    <text evidence="1">Belongs to the AfsR/DnrI/RedD regulatory family.</text>
</comment>
<dbReference type="InterPro" id="IPR001387">
    <property type="entry name" value="Cro/C1-type_HTH"/>
</dbReference>
<dbReference type="PROSITE" id="PS50005">
    <property type="entry name" value="TPR"/>
    <property type="match status" value="1"/>
</dbReference>
<dbReference type="SMART" id="SM00862">
    <property type="entry name" value="Trans_reg_C"/>
    <property type="match status" value="1"/>
</dbReference>
<dbReference type="Gene3D" id="1.10.10.10">
    <property type="entry name" value="Winged helix-like DNA-binding domain superfamily/Winged helix DNA-binding domain"/>
    <property type="match status" value="1"/>
</dbReference>
<dbReference type="Gene3D" id="1.25.40.10">
    <property type="entry name" value="Tetratricopeptide repeat domain"/>
    <property type="match status" value="4"/>
</dbReference>
<dbReference type="SMART" id="SM01043">
    <property type="entry name" value="BTAD"/>
    <property type="match status" value="1"/>
</dbReference>
<evidence type="ECO:0000256" key="1">
    <source>
        <dbReference type="ARBA" id="ARBA00005820"/>
    </source>
</evidence>
<evidence type="ECO:0000256" key="7">
    <source>
        <dbReference type="SAM" id="MobiDB-lite"/>
    </source>
</evidence>
<dbReference type="SMART" id="SM00028">
    <property type="entry name" value="TPR"/>
    <property type="match status" value="7"/>
</dbReference>
<dbReference type="PANTHER" id="PTHR35807">
    <property type="entry name" value="TRANSCRIPTIONAL REGULATOR REDD-RELATED"/>
    <property type="match status" value="1"/>
</dbReference>
<dbReference type="CDD" id="cd00383">
    <property type="entry name" value="trans_reg_C"/>
    <property type="match status" value="1"/>
</dbReference>